<dbReference type="EMBL" id="JBAMMX010000015">
    <property type="protein sequence ID" value="KAK6927065.1"/>
    <property type="molecule type" value="Genomic_DNA"/>
</dbReference>
<gene>
    <name evidence="2" type="ORF">RJ641_008784</name>
</gene>
<accession>A0AAN8V3Y7</accession>
<keyword evidence="3" id="KW-1185">Reference proteome</keyword>
<sequence>MLTAKKSKSKTSQRPKDWLEFIETNYPKTVMPVGRRFQANLPEWTNTTNSSYAGYSKGEDTSKWLGTSIWPIEARSTESGEEMIGRGRPDFCLCDVPGSVECLHHHVSAANVKLQHSLGAAFWIWKFNEMGEQISNLWSSEEQKKFNYLVKRNPAIQGKSFMRPALDCLKSKTRASIVSYYFNVYAPWQISIKTRSGEIMVDSDDEAIGEESPKSKVSCKRPWSEAPSPVKAHYLKGKR</sequence>
<organism evidence="2 3">
    <name type="scientific">Dillenia turbinata</name>
    <dbReference type="NCBI Taxonomy" id="194707"/>
    <lineage>
        <taxon>Eukaryota</taxon>
        <taxon>Viridiplantae</taxon>
        <taxon>Streptophyta</taxon>
        <taxon>Embryophyta</taxon>
        <taxon>Tracheophyta</taxon>
        <taxon>Spermatophyta</taxon>
        <taxon>Magnoliopsida</taxon>
        <taxon>eudicotyledons</taxon>
        <taxon>Gunneridae</taxon>
        <taxon>Pentapetalae</taxon>
        <taxon>Dilleniales</taxon>
        <taxon>Dilleniaceae</taxon>
        <taxon>Dillenia</taxon>
    </lineage>
</organism>
<feature type="region of interest" description="Disordered" evidence="1">
    <location>
        <begin position="204"/>
        <end position="239"/>
    </location>
</feature>
<dbReference type="AlphaFoldDB" id="A0AAN8V3Y7"/>
<dbReference type="Proteomes" id="UP001370490">
    <property type="component" value="Unassembled WGS sequence"/>
</dbReference>
<evidence type="ECO:0000256" key="1">
    <source>
        <dbReference type="SAM" id="MobiDB-lite"/>
    </source>
</evidence>
<dbReference type="PANTHER" id="PTHR46872">
    <property type="entry name" value="DNA BINDING PROTEIN"/>
    <property type="match status" value="1"/>
</dbReference>
<proteinExistence type="predicted"/>
<evidence type="ECO:0008006" key="4">
    <source>
        <dbReference type="Google" id="ProtNLM"/>
    </source>
</evidence>
<reference evidence="2 3" key="1">
    <citation type="submission" date="2023-12" db="EMBL/GenBank/DDBJ databases">
        <title>A high-quality genome assembly for Dillenia turbinata (Dilleniales).</title>
        <authorList>
            <person name="Chanderbali A."/>
        </authorList>
    </citation>
    <scope>NUCLEOTIDE SEQUENCE [LARGE SCALE GENOMIC DNA]</scope>
    <source>
        <strain evidence="2">LSX21</strain>
        <tissue evidence="2">Leaf</tissue>
    </source>
</reference>
<dbReference type="PANTHER" id="PTHR46872:SF10">
    <property type="entry name" value="MYB-LIKE DOMAIN-CONTAINING PROTEIN"/>
    <property type="match status" value="1"/>
</dbReference>
<protein>
    <recommendedName>
        <fullName evidence="4">ELM2 domain-containing protein</fullName>
    </recommendedName>
</protein>
<name>A0AAN8V3Y7_9MAGN</name>
<evidence type="ECO:0000313" key="3">
    <source>
        <dbReference type="Proteomes" id="UP001370490"/>
    </source>
</evidence>
<evidence type="ECO:0000313" key="2">
    <source>
        <dbReference type="EMBL" id="KAK6927065.1"/>
    </source>
</evidence>
<comment type="caution">
    <text evidence="2">The sequence shown here is derived from an EMBL/GenBank/DDBJ whole genome shotgun (WGS) entry which is preliminary data.</text>
</comment>